<sequence>MGVSGDVDFTRGGKRPRGYAWFCFDGGGVHCEAPSVLETQFHAGMMRKTPMRLHRGNRSRCSARTVPTPV</sequence>
<keyword evidence="2" id="KW-1185">Reference proteome</keyword>
<organism evidence="1 2">
    <name type="scientific">Ciceribacter selenitireducens ATCC BAA-1503</name>
    <dbReference type="NCBI Taxonomy" id="1336235"/>
    <lineage>
        <taxon>Bacteria</taxon>
        <taxon>Pseudomonadati</taxon>
        <taxon>Pseudomonadota</taxon>
        <taxon>Alphaproteobacteria</taxon>
        <taxon>Hyphomicrobiales</taxon>
        <taxon>Rhizobiaceae</taxon>
        <taxon>Ciceribacter</taxon>
    </lineage>
</organism>
<reference evidence="2" key="1">
    <citation type="submission" date="2018-07" db="EMBL/GenBank/DDBJ databases">
        <authorList>
            <person name="Peiro R."/>
            <person name="Begona"/>
            <person name="Cbmso G."/>
            <person name="Lopez M."/>
            <person name="Gonzalez S."/>
        </authorList>
    </citation>
    <scope>NUCLEOTIDE SEQUENCE [LARGE SCALE GENOMIC DNA]</scope>
</reference>
<protein>
    <submittedName>
        <fullName evidence="1">Uncharacterized protein</fullName>
    </submittedName>
</protein>
<dbReference type="Proteomes" id="UP000254764">
    <property type="component" value="Unassembled WGS sequence"/>
</dbReference>
<dbReference type="EMBL" id="UEYP01000021">
    <property type="protein sequence ID" value="SSC66077.1"/>
    <property type="molecule type" value="Genomic_DNA"/>
</dbReference>
<name>A0A376AEJ0_9HYPH</name>
<evidence type="ECO:0000313" key="2">
    <source>
        <dbReference type="Proteomes" id="UP000254764"/>
    </source>
</evidence>
<accession>A0A376AEJ0</accession>
<dbReference type="AlphaFoldDB" id="A0A376AEJ0"/>
<proteinExistence type="predicted"/>
<evidence type="ECO:0000313" key="1">
    <source>
        <dbReference type="EMBL" id="SSC66077.1"/>
    </source>
</evidence>
<gene>
    <name evidence="1" type="ORF">RHIZ70_1785</name>
</gene>